<evidence type="ECO:0000313" key="4">
    <source>
        <dbReference type="Proteomes" id="UP000260025"/>
    </source>
</evidence>
<keyword evidence="1" id="KW-1133">Transmembrane helix</keyword>
<keyword evidence="2" id="KW-0732">Signal</keyword>
<feature type="signal peptide" evidence="2">
    <location>
        <begin position="1"/>
        <end position="27"/>
    </location>
</feature>
<organism evidence="3 4">
    <name type="scientific">Clostridium innocuum</name>
    <dbReference type="NCBI Taxonomy" id="1522"/>
    <lineage>
        <taxon>Bacteria</taxon>
        <taxon>Bacillati</taxon>
        <taxon>Bacillota</taxon>
        <taxon>Clostridia</taxon>
        <taxon>Eubacteriales</taxon>
        <taxon>Clostridiaceae</taxon>
        <taxon>Clostridium</taxon>
    </lineage>
</organism>
<protein>
    <submittedName>
        <fullName evidence="3">Uncharacterized protein</fullName>
    </submittedName>
</protein>
<reference evidence="3 4" key="1">
    <citation type="submission" date="2018-08" db="EMBL/GenBank/DDBJ databases">
        <title>A genome reference for cultivated species of the human gut microbiota.</title>
        <authorList>
            <person name="Zou Y."/>
            <person name="Xue W."/>
            <person name="Luo G."/>
        </authorList>
    </citation>
    <scope>NUCLEOTIDE SEQUENCE [LARGE SCALE GENOMIC DNA]</scope>
    <source>
        <strain evidence="3 4">OF01-2LB</strain>
    </source>
</reference>
<dbReference type="AlphaFoldDB" id="A0A3E2VP01"/>
<gene>
    <name evidence="3" type="ORF">DXA38_16315</name>
</gene>
<accession>A0A3E2VP01</accession>
<keyword evidence="1" id="KW-0812">Transmembrane</keyword>
<name>A0A3E2VP01_CLOIN</name>
<keyword evidence="1" id="KW-0472">Membrane</keyword>
<proteinExistence type="predicted"/>
<dbReference type="EMBL" id="QVEV01000029">
    <property type="protein sequence ID" value="RGC12537.1"/>
    <property type="molecule type" value="Genomic_DNA"/>
</dbReference>
<evidence type="ECO:0000256" key="1">
    <source>
        <dbReference type="SAM" id="Phobius"/>
    </source>
</evidence>
<feature type="transmembrane region" description="Helical" evidence="1">
    <location>
        <begin position="508"/>
        <end position="525"/>
    </location>
</feature>
<comment type="caution">
    <text evidence="3">The sequence shown here is derived from an EMBL/GenBank/DDBJ whole genome shotgun (WGS) entry which is preliminary data.</text>
</comment>
<feature type="chain" id="PRO_5017826688" evidence="2">
    <location>
        <begin position="28"/>
        <end position="533"/>
    </location>
</feature>
<evidence type="ECO:0000313" key="3">
    <source>
        <dbReference type="EMBL" id="RGC12537.1"/>
    </source>
</evidence>
<evidence type="ECO:0000256" key="2">
    <source>
        <dbReference type="SAM" id="SignalP"/>
    </source>
</evidence>
<dbReference type="Proteomes" id="UP000260025">
    <property type="component" value="Unassembled WGS sequence"/>
</dbReference>
<dbReference type="RefSeq" id="WP_117444106.1">
    <property type="nucleotide sequence ID" value="NZ_JAJFEN010000064.1"/>
</dbReference>
<sequence>MKKLTKLLCCGVLTCIMGISTMQTHIAANETHTGESATEKKQANVNDITAAFTTTEDGTSILVLEDKNSGADIYGYYEITYTNRTPHLISFPNESTENTTTSITQPFEIKMSGTAEILITLNSTVPNAPQSRSFTVTHDVEKVVNANIDDVLNIEGHFFGGLGDDNEFLNKNEITIESDLSNSLDFVVNPVLKEGTPYKFDEGFTLKVESTNPQILDWNQTYERLTRHGAFLPEGAIKGYGEAVVNFLIVNKKDGTQKSFQKTFKITKPASEPVPEEPKDEVTYISGKDIFLTDQIKQQAIDMIQHADKAATIHLHLKENLKTITLPKELLQAAKDKNVPLTVNVEMNGSMNTWTFESINEVMDINLSMSIRKPNDAEAAQAKDSLVLAFEHSGRLPEGTTVKTYVGDTFQPKQNVQLSYFNETTGKLEETKRYTVDDNGYVTVVINHCSAYVLQAANDVSVSETIKPEEKKDTEAAAPADLNKKDVTEKKKSDVLAGSVNTGDHTNTYFFITLLAFSGVMVIASKKKAKITK</sequence>